<dbReference type="AlphaFoldDB" id="A0A6C0NVU3"/>
<dbReference type="EMBL" id="CP048286">
    <property type="protein sequence ID" value="QHW30310.1"/>
    <property type="molecule type" value="Genomic_DNA"/>
</dbReference>
<dbReference type="SUPFAM" id="SSF46689">
    <property type="entry name" value="Homeodomain-like"/>
    <property type="match status" value="2"/>
</dbReference>
<dbReference type="SUPFAM" id="SSF51215">
    <property type="entry name" value="Regulatory protein AraC"/>
    <property type="match status" value="1"/>
</dbReference>
<dbReference type="Gene3D" id="2.60.120.10">
    <property type="entry name" value="Jelly Rolls"/>
    <property type="match status" value="1"/>
</dbReference>
<dbReference type="Pfam" id="PF12833">
    <property type="entry name" value="HTH_18"/>
    <property type="match status" value="1"/>
</dbReference>
<dbReference type="PANTHER" id="PTHR43280:SF2">
    <property type="entry name" value="HTH-TYPE TRANSCRIPTIONAL REGULATOR EXSA"/>
    <property type="match status" value="1"/>
</dbReference>
<evidence type="ECO:0000256" key="3">
    <source>
        <dbReference type="ARBA" id="ARBA00023163"/>
    </source>
</evidence>
<name>A0A6C0NVU3_9BACL</name>
<dbReference type="PROSITE" id="PS00041">
    <property type="entry name" value="HTH_ARAC_FAMILY_1"/>
    <property type="match status" value="1"/>
</dbReference>
<accession>A0A6C0NVU3</accession>
<dbReference type="InterPro" id="IPR018060">
    <property type="entry name" value="HTH_AraC"/>
</dbReference>
<evidence type="ECO:0000313" key="6">
    <source>
        <dbReference type="Proteomes" id="UP000479114"/>
    </source>
</evidence>
<dbReference type="InterPro" id="IPR009057">
    <property type="entry name" value="Homeodomain-like_sf"/>
</dbReference>
<dbReference type="InterPro" id="IPR014710">
    <property type="entry name" value="RmlC-like_jellyroll"/>
</dbReference>
<keyword evidence="2" id="KW-0238">DNA-binding</keyword>
<gene>
    <name evidence="5" type="ORF">GZH47_05255</name>
</gene>
<dbReference type="RefSeq" id="WP_162639039.1">
    <property type="nucleotide sequence ID" value="NZ_CP048286.1"/>
</dbReference>
<evidence type="ECO:0000313" key="5">
    <source>
        <dbReference type="EMBL" id="QHW30310.1"/>
    </source>
</evidence>
<reference evidence="5 6" key="1">
    <citation type="submission" date="2020-02" db="EMBL/GenBank/DDBJ databases">
        <title>Paenibacillus sp. nov., isolated from rhizosphere soil of tomato.</title>
        <authorList>
            <person name="Weon H.-Y."/>
            <person name="Lee S.A."/>
        </authorList>
    </citation>
    <scope>NUCLEOTIDE SEQUENCE [LARGE SCALE GENOMIC DNA]</scope>
    <source>
        <strain evidence="5 6">14171R-81</strain>
    </source>
</reference>
<dbReference type="InterPro" id="IPR018062">
    <property type="entry name" value="HTH_AraC-typ_CS"/>
</dbReference>
<keyword evidence="1" id="KW-0805">Transcription regulation</keyword>
<dbReference type="PROSITE" id="PS01124">
    <property type="entry name" value="HTH_ARAC_FAMILY_2"/>
    <property type="match status" value="1"/>
</dbReference>
<feature type="domain" description="HTH araC/xylS-type" evidence="4">
    <location>
        <begin position="210"/>
        <end position="308"/>
    </location>
</feature>
<keyword evidence="6" id="KW-1185">Reference proteome</keyword>
<evidence type="ECO:0000256" key="2">
    <source>
        <dbReference type="ARBA" id="ARBA00023125"/>
    </source>
</evidence>
<protein>
    <submittedName>
        <fullName evidence="5">Helix-turn-helix transcriptional regulator</fullName>
    </submittedName>
</protein>
<evidence type="ECO:0000256" key="1">
    <source>
        <dbReference type="ARBA" id="ARBA00023015"/>
    </source>
</evidence>
<sequence length="329" mass="38030">MKLAKPFAYTLMAERNDAIDRLDIQFRWGGYGFRVLRCHLTSFSPGKIVRFHKHSEYEFHFIPRGKGTVILEDAVYPLHEGLFYLTGPNVIHQQEADAREAMDELCLHIDIVPIKESDQTAAWGDPWERHEAEACVRALDNLPLRPHVDQYNAMAWFLTAYRAWNEGQPGAFSTIKQAIIQILLRAARMSAIPNVTFEPPSRNINEHRFRIATQFIHDNYAQPLTLQEVAERIPISPRQLQRVFREQGEDSFTAYLENYRLSQICSAIVEGSRPIEQIALEHGFASSNYLYYVFKKRFNMTPKQFRKQHAGAAAEEEQLVPVIAGERER</sequence>
<evidence type="ECO:0000259" key="4">
    <source>
        <dbReference type="PROSITE" id="PS01124"/>
    </source>
</evidence>
<dbReference type="SMART" id="SM00342">
    <property type="entry name" value="HTH_ARAC"/>
    <property type="match status" value="1"/>
</dbReference>
<dbReference type="Proteomes" id="UP000479114">
    <property type="component" value="Chromosome"/>
</dbReference>
<dbReference type="Pfam" id="PF07883">
    <property type="entry name" value="Cupin_2"/>
    <property type="match status" value="1"/>
</dbReference>
<dbReference type="InterPro" id="IPR013096">
    <property type="entry name" value="Cupin_2"/>
</dbReference>
<keyword evidence="3" id="KW-0804">Transcription</keyword>
<dbReference type="InterPro" id="IPR037923">
    <property type="entry name" value="HTH-like"/>
</dbReference>
<organism evidence="5 6">
    <name type="scientific">Paenibacillus rhizovicinus</name>
    <dbReference type="NCBI Taxonomy" id="2704463"/>
    <lineage>
        <taxon>Bacteria</taxon>
        <taxon>Bacillati</taxon>
        <taxon>Bacillota</taxon>
        <taxon>Bacilli</taxon>
        <taxon>Bacillales</taxon>
        <taxon>Paenibacillaceae</taxon>
        <taxon>Paenibacillus</taxon>
    </lineage>
</organism>
<dbReference type="GO" id="GO:0043565">
    <property type="term" value="F:sequence-specific DNA binding"/>
    <property type="evidence" value="ECO:0007669"/>
    <property type="project" value="InterPro"/>
</dbReference>
<dbReference type="PANTHER" id="PTHR43280">
    <property type="entry name" value="ARAC-FAMILY TRANSCRIPTIONAL REGULATOR"/>
    <property type="match status" value="1"/>
</dbReference>
<proteinExistence type="predicted"/>
<dbReference type="GO" id="GO:0003700">
    <property type="term" value="F:DNA-binding transcription factor activity"/>
    <property type="evidence" value="ECO:0007669"/>
    <property type="project" value="InterPro"/>
</dbReference>
<dbReference type="KEGG" id="prz:GZH47_05255"/>
<dbReference type="Gene3D" id="1.10.10.60">
    <property type="entry name" value="Homeodomain-like"/>
    <property type="match status" value="1"/>
</dbReference>